<dbReference type="KEGG" id="ttk:TST_0814"/>
<evidence type="ECO:0000313" key="3">
    <source>
        <dbReference type="Proteomes" id="UP000063234"/>
    </source>
</evidence>
<evidence type="ECO:0000259" key="1">
    <source>
        <dbReference type="Pfam" id="PF20208"/>
    </source>
</evidence>
<dbReference type="OrthoDB" id="9806181at2"/>
<protein>
    <recommendedName>
        <fullName evidence="1">ARG and Rhodanese-Phosphatase-superfamily-associated domain-containing protein</fullName>
    </recommendedName>
</protein>
<reference evidence="3" key="1">
    <citation type="journal article" date="2018" name="Science">
        <title>A primordial and reversible TCA cycle in a facultatively chemolithoautotrophic thermophile.</title>
        <authorList>
            <person name="Nunoura T."/>
            <person name="Chikaraishi Y."/>
            <person name="Izaki R."/>
            <person name="Suwa T."/>
            <person name="Sato T."/>
            <person name="Harada T."/>
            <person name="Mori K."/>
            <person name="Kato Y."/>
            <person name="Miyazaki M."/>
            <person name="Shimamura S."/>
            <person name="Yanagawa K."/>
            <person name="Shuto A."/>
            <person name="Ohkouchi N."/>
            <person name="Fujita N."/>
            <person name="Takaki Y."/>
            <person name="Atomi H."/>
            <person name="Takai K."/>
        </authorList>
    </citation>
    <scope>NUCLEOTIDE SEQUENCE [LARGE SCALE GENOMIC DNA]</scope>
    <source>
        <strain evidence="3">DSM 17441 / JCM 13301 / NBRC 103674 / ABI70S6</strain>
    </source>
</reference>
<dbReference type="Proteomes" id="UP000063234">
    <property type="component" value="Chromosome"/>
</dbReference>
<dbReference type="RefSeq" id="WP_068549612.1">
    <property type="nucleotide sequence ID" value="NZ_AP013035.1"/>
</dbReference>
<organism evidence="2 3">
    <name type="scientific">Thermosulfidibacter takaii (strain DSM 17441 / JCM 13301 / NBRC 103674 / ABI70S6)</name>
    <dbReference type="NCBI Taxonomy" id="1298851"/>
    <lineage>
        <taxon>Bacteria</taxon>
        <taxon>Pseudomonadati</taxon>
        <taxon>Thermosulfidibacterota</taxon>
        <taxon>Thermosulfidibacteria</taxon>
        <taxon>Thermosulfidibacterales</taxon>
        <taxon>Thermosulfidibacteraceae</taxon>
    </lineage>
</organism>
<dbReference type="STRING" id="1298851.TST_0814"/>
<keyword evidence="3" id="KW-1185">Reference proteome</keyword>
<dbReference type="AlphaFoldDB" id="A0A0S3QTH6"/>
<dbReference type="EMBL" id="AP013035">
    <property type="protein sequence ID" value="BAT71614.1"/>
    <property type="molecule type" value="Genomic_DNA"/>
</dbReference>
<gene>
    <name evidence="2" type="ORF">TST_0814</name>
</gene>
<evidence type="ECO:0000313" key="2">
    <source>
        <dbReference type="EMBL" id="BAT71614.1"/>
    </source>
</evidence>
<proteinExistence type="predicted"/>
<sequence length="284" mass="32378">MRRLEPGTPVILGNMLLVPVLGDDVEMKVITLDEGKDKGVTITDTGEISRAIIENPTDELVFVMDGEELLGAMQDRIAVYSEVIPNRSSQELEVVCIEKGRWEGDKSFTTGFTAFPRLRMSLSFEREKGNLQQTVWELIDRKLTTLRVSSATRSMHHTFVEKERELELYCDWEPEADTVGVMAFSNRGFLCCDIFNSNETFKKLKGKLLKSYALDALEDRIRGKSFKIDLDQVTKTWQDIKETKKTGSITRRNTVEELLQSQKVKGKKVLFEGKALHTTFFPVK</sequence>
<dbReference type="Pfam" id="PF20208">
    <property type="entry name" value="ARPP-1"/>
    <property type="match status" value="1"/>
</dbReference>
<name>A0A0S3QTH6_THET7</name>
<accession>A0A0S3QTH6</accession>
<feature type="domain" description="ARG and Rhodanese-Phosphatase-superfamily-associated" evidence="1">
    <location>
        <begin position="4"/>
        <end position="281"/>
    </location>
</feature>
<dbReference type="InterPro" id="IPR046699">
    <property type="entry name" value="ARPP-1"/>
</dbReference>